<feature type="compositionally biased region" description="Basic and acidic residues" evidence="1">
    <location>
        <begin position="66"/>
        <end position="79"/>
    </location>
</feature>
<evidence type="ECO:0000313" key="3">
    <source>
        <dbReference type="Proteomes" id="UP000256661"/>
    </source>
</evidence>
<keyword evidence="3" id="KW-1185">Reference proteome</keyword>
<dbReference type="AlphaFoldDB" id="A0A3D9T0A7"/>
<sequence>MRIRNSCLRTGIVAAPPPERPFAARAPGPETASVALGKNLEESGRENGAPPSRAPMTSHTPTTRRSRGDRDGTGEGDPR</sequence>
<protein>
    <submittedName>
        <fullName evidence="2">Uncharacterized protein</fullName>
    </submittedName>
</protein>
<dbReference type="EMBL" id="QTTT01000001">
    <property type="protein sequence ID" value="REE98695.1"/>
    <property type="molecule type" value="Genomic_DNA"/>
</dbReference>
<gene>
    <name evidence="2" type="ORF">DFJ69_4188</name>
</gene>
<comment type="caution">
    <text evidence="2">The sequence shown here is derived from an EMBL/GenBank/DDBJ whole genome shotgun (WGS) entry which is preliminary data.</text>
</comment>
<organism evidence="2 3">
    <name type="scientific">Thermomonospora umbrina</name>
    <dbReference type="NCBI Taxonomy" id="111806"/>
    <lineage>
        <taxon>Bacteria</taxon>
        <taxon>Bacillati</taxon>
        <taxon>Actinomycetota</taxon>
        <taxon>Actinomycetes</taxon>
        <taxon>Streptosporangiales</taxon>
        <taxon>Thermomonosporaceae</taxon>
        <taxon>Thermomonospora</taxon>
    </lineage>
</organism>
<name>A0A3D9T0A7_9ACTN</name>
<proteinExistence type="predicted"/>
<accession>A0A3D9T0A7</accession>
<evidence type="ECO:0000313" key="2">
    <source>
        <dbReference type="EMBL" id="REE98695.1"/>
    </source>
</evidence>
<evidence type="ECO:0000256" key="1">
    <source>
        <dbReference type="SAM" id="MobiDB-lite"/>
    </source>
</evidence>
<feature type="compositionally biased region" description="Low complexity" evidence="1">
    <location>
        <begin position="21"/>
        <end position="30"/>
    </location>
</feature>
<reference evidence="2 3" key="1">
    <citation type="submission" date="2018-08" db="EMBL/GenBank/DDBJ databases">
        <title>Sequencing the genomes of 1000 actinobacteria strains.</title>
        <authorList>
            <person name="Klenk H.-P."/>
        </authorList>
    </citation>
    <scope>NUCLEOTIDE SEQUENCE [LARGE SCALE GENOMIC DNA]</scope>
    <source>
        <strain evidence="2 3">DSM 43927</strain>
    </source>
</reference>
<feature type="region of interest" description="Disordered" evidence="1">
    <location>
        <begin position="1"/>
        <end position="79"/>
    </location>
</feature>
<dbReference type="Proteomes" id="UP000256661">
    <property type="component" value="Unassembled WGS sequence"/>
</dbReference>